<reference evidence="2" key="1">
    <citation type="journal article" date="2015" name="Nature">
        <title>Complex archaea that bridge the gap between prokaryotes and eukaryotes.</title>
        <authorList>
            <person name="Spang A."/>
            <person name="Saw J.H."/>
            <person name="Jorgensen S.L."/>
            <person name="Zaremba-Niedzwiedzka K."/>
            <person name="Martijn J."/>
            <person name="Lind A.E."/>
            <person name="van Eijk R."/>
            <person name="Schleper C."/>
            <person name="Guy L."/>
            <person name="Ettema T.J."/>
        </authorList>
    </citation>
    <scope>NUCLEOTIDE SEQUENCE</scope>
</reference>
<dbReference type="InterPro" id="IPR029063">
    <property type="entry name" value="SAM-dependent_MTases_sf"/>
</dbReference>
<dbReference type="AlphaFoldDB" id="A0A0F8WGI4"/>
<evidence type="ECO:0000259" key="1">
    <source>
        <dbReference type="Pfam" id="PF08241"/>
    </source>
</evidence>
<gene>
    <name evidence="2" type="ORF">LCGC14_3069490</name>
</gene>
<dbReference type="Gene3D" id="3.40.50.150">
    <property type="entry name" value="Vaccinia Virus protein VP39"/>
    <property type="match status" value="1"/>
</dbReference>
<organism evidence="2">
    <name type="scientific">marine sediment metagenome</name>
    <dbReference type="NCBI Taxonomy" id="412755"/>
    <lineage>
        <taxon>unclassified sequences</taxon>
        <taxon>metagenomes</taxon>
        <taxon>ecological metagenomes</taxon>
    </lineage>
</organism>
<feature type="non-terminal residue" evidence="2">
    <location>
        <position position="1"/>
    </location>
</feature>
<accession>A0A0F8WGI4</accession>
<protein>
    <recommendedName>
        <fullName evidence="1">Methyltransferase type 11 domain-containing protein</fullName>
    </recommendedName>
</protein>
<comment type="caution">
    <text evidence="2">The sequence shown here is derived from an EMBL/GenBank/DDBJ whole genome shotgun (WGS) entry which is preliminary data.</text>
</comment>
<proteinExistence type="predicted"/>
<dbReference type="EMBL" id="LAZR01065245">
    <property type="protein sequence ID" value="KKK55942.1"/>
    <property type="molecule type" value="Genomic_DNA"/>
</dbReference>
<dbReference type="Pfam" id="PF08241">
    <property type="entry name" value="Methyltransf_11"/>
    <property type="match status" value="1"/>
</dbReference>
<sequence>SGYRPFENMINMDYDPITYPDVVRDVNRGFPFEENRFKEIYTSHVIEHIDDVFYFMAEIWRVTKDKGKVIIIAPYCGFLDWAIQPDHKRFISYDYFVRWKPSHQSVQNEKKQLLGAEFKTIKIELINEGREIKVELEVVKDV</sequence>
<dbReference type="SUPFAM" id="SSF53335">
    <property type="entry name" value="S-adenosyl-L-methionine-dependent methyltransferases"/>
    <property type="match status" value="1"/>
</dbReference>
<evidence type="ECO:0000313" key="2">
    <source>
        <dbReference type="EMBL" id="KKK55942.1"/>
    </source>
</evidence>
<name>A0A0F8WGI4_9ZZZZ</name>
<feature type="domain" description="Methyltransferase type 11" evidence="1">
    <location>
        <begin position="22"/>
        <end position="71"/>
    </location>
</feature>
<dbReference type="InterPro" id="IPR013216">
    <property type="entry name" value="Methyltransf_11"/>
</dbReference>
<dbReference type="GO" id="GO:0008757">
    <property type="term" value="F:S-adenosylmethionine-dependent methyltransferase activity"/>
    <property type="evidence" value="ECO:0007669"/>
    <property type="project" value="InterPro"/>
</dbReference>